<keyword evidence="3" id="KW-1185">Reference proteome</keyword>
<organism evidence="2 3">
    <name type="scientific">Komarekiella delphini-convector SJRDD-AB1</name>
    <dbReference type="NCBI Taxonomy" id="2593771"/>
    <lineage>
        <taxon>Bacteria</taxon>
        <taxon>Bacillati</taxon>
        <taxon>Cyanobacteriota</taxon>
        <taxon>Cyanophyceae</taxon>
        <taxon>Nostocales</taxon>
        <taxon>Nostocaceae</taxon>
        <taxon>Komarekiella</taxon>
        <taxon>Komarekiella delphini-convector</taxon>
    </lineage>
</organism>
<dbReference type="EMBL" id="VJXY01000022">
    <property type="protein sequence ID" value="MBD6618020.1"/>
    <property type="molecule type" value="Genomic_DNA"/>
</dbReference>
<feature type="transmembrane region" description="Helical" evidence="1">
    <location>
        <begin position="278"/>
        <end position="300"/>
    </location>
</feature>
<feature type="transmembrane region" description="Helical" evidence="1">
    <location>
        <begin position="254"/>
        <end position="272"/>
    </location>
</feature>
<reference evidence="2" key="1">
    <citation type="submission" date="2019-07" db="EMBL/GenBank/DDBJ databases">
        <title>Toxilogical consequences of a new and cryptic species of cyanobacteria (Komarekiella delphini-convector) recovered from the epidermis of a bottlenose dolphin and 1500 ft. in the air.</title>
        <authorList>
            <person name="Brown A.O."/>
            <person name="Dvorak P."/>
            <person name="Villanueva C.D."/>
            <person name="Foss A.J."/>
            <person name="Garvey A.D."/>
            <person name="Gibson Q.A."/>
            <person name="Johansen J.R."/>
            <person name="Casamatta D.A."/>
        </authorList>
    </citation>
    <scope>NUCLEOTIDE SEQUENCE</scope>
    <source>
        <strain evidence="2">SJRDD-AB1</strain>
    </source>
</reference>
<comment type="caution">
    <text evidence="2">The sequence shown here is derived from an EMBL/GenBank/DDBJ whole genome shotgun (WGS) entry which is preliminary data.</text>
</comment>
<feature type="transmembrane region" description="Helical" evidence="1">
    <location>
        <begin position="195"/>
        <end position="215"/>
    </location>
</feature>
<evidence type="ECO:0000313" key="3">
    <source>
        <dbReference type="Proteomes" id="UP001165986"/>
    </source>
</evidence>
<feature type="transmembrane region" description="Helical" evidence="1">
    <location>
        <begin position="221"/>
        <end position="242"/>
    </location>
</feature>
<proteinExistence type="predicted"/>
<keyword evidence="1" id="KW-0812">Transmembrane</keyword>
<keyword evidence="1" id="KW-0472">Membrane</keyword>
<evidence type="ECO:0000256" key="1">
    <source>
        <dbReference type="SAM" id="Phobius"/>
    </source>
</evidence>
<accession>A0AA40SZN2</accession>
<dbReference type="AlphaFoldDB" id="A0AA40SZN2"/>
<keyword evidence="1" id="KW-1133">Transmembrane helix</keyword>
<name>A0AA40SZN2_9NOST</name>
<gene>
    <name evidence="2" type="ORF">FNW02_19870</name>
</gene>
<protein>
    <submittedName>
        <fullName evidence="2">Uncharacterized protein</fullName>
    </submittedName>
</protein>
<dbReference type="Proteomes" id="UP001165986">
    <property type="component" value="Unassembled WGS sequence"/>
</dbReference>
<sequence>MIYANSTHLDNQADVIVSSFLEIAQGTSFELKIEQSQYSFYLNETVIKQIQLAQKTGYSLYIPPKLLVPLWYCASFSTHLDMQGEESEIVIKQIRNFDVVFIVNILRLFLRKSLQDKTTLQCGLTFNSYYKQDTSASVDYKDQDIVLQSTIILNGDIFHKIRKDFLQNSNCSIIVSAHYWLTDQLLSYLRTNLNLLAWELISLFPAGFLAWKLYLVKSVGVFLSIFVWLGIFIVFATIRYLLVNQLQKRTSINSEYINWLVWGVTCLTPSIFLNYIDFLLLLFLSLIGPLLKRVFSFILLQVGKRIMRWVLSS</sequence>
<dbReference type="RefSeq" id="WP_191759238.1">
    <property type="nucleotide sequence ID" value="NZ_VJXY01000022.1"/>
</dbReference>
<evidence type="ECO:0000313" key="2">
    <source>
        <dbReference type="EMBL" id="MBD6618020.1"/>
    </source>
</evidence>